<evidence type="ECO:0000313" key="2">
    <source>
        <dbReference type="Proteomes" id="UP000031668"/>
    </source>
</evidence>
<comment type="caution">
    <text evidence="1">The sequence shown here is derived from an EMBL/GenBank/DDBJ whole genome shotgun (WGS) entry which is preliminary data.</text>
</comment>
<proteinExistence type="predicted"/>
<protein>
    <submittedName>
        <fullName evidence="1">Uncharacterized protein</fullName>
    </submittedName>
</protein>
<reference evidence="1 2" key="1">
    <citation type="journal article" date="2014" name="Genome Biol. Evol.">
        <title>The genome of the myxosporean Thelohanellus kitauei shows adaptations to nutrient acquisition within its fish host.</title>
        <authorList>
            <person name="Yang Y."/>
            <person name="Xiong J."/>
            <person name="Zhou Z."/>
            <person name="Huo F."/>
            <person name="Miao W."/>
            <person name="Ran C."/>
            <person name="Liu Y."/>
            <person name="Zhang J."/>
            <person name="Feng J."/>
            <person name="Wang M."/>
            <person name="Wang M."/>
            <person name="Wang L."/>
            <person name="Yao B."/>
        </authorList>
    </citation>
    <scope>NUCLEOTIDE SEQUENCE [LARGE SCALE GENOMIC DNA]</scope>
    <source>
        <strain evidence="1">Wuqing</strain>
    </source>
</reference>
<sequence>MADIKHDAVELYSQYKVPEIQKGPAITREETFRELQKSTYDSMILNMSIENSKTQYEDEEVVKNEFIDRGIKMIFLHSIIGYTSFKHLQKSTINDVDFKNAENTLNDSSILNLSILRSKTVSEDHENLKSKKVDMFTDSMVLISPIDSRVTEEYNQQPVESRRFVTLASITESSRILNSVMLRSRYKCKWNEGIKNVLIDKLIQPTFLCTLSPKSRGVMTSHGSLTGTNITKGMGKC</sequence>
<accession>A0A0C2MV34</accession>
<dbReference type="AlphaFoldDB" id="A0A0C2MV34"/>
<evidence type="ECO:0000313" key="1">
    <source>
        <dbReference type="EMBL" id="KII65517.1"/>
    </source>
</evidence>
<keyword evidence="2" id="KW-1185">Reference proteome</keyword>
<gene>
    <name evidence="1" type="ORF">RF11_11133</name>
</gene>
<name>A0A0C2MV34_THEKT</name>
<dbReference type="EMBL" id="JWZT01003801">
    <property type="protein sequence ID" value="KII65517.1"/>
    <property type="molecule type" value="Genomic_DNA"/>
</dbReference>
<organism evidence="1 2">
    <name type="scientific">Thelohanellus kitauei</name>
    <name type="common">Myxosporean</name>
    <dbReference type="NCBI Taxonomy" id="669202"/>
    <lineage>
        <taxon>Eukaryota</taxon>
        <taxon>Metazoa</taxon>
        <taxon>Cnidaria</taxon>
        <taxon>Myxozoa</taxon>
        <taxon>Myxosporea</taxon>
        <taxon>Bivalvulida</taxon>
        <taxon>Platysporina</taxon>
        <taxon>Myxobolidae</taxon>
        <taxon>Thelohanellus</taxon>
    </lineage>
</organism>
<dbReference type="Proteomes" id="UP000031668">
    <property type="component" value="Unassembled WGS sequence"/>
</dbReference>